<dbReference type="AlphaFoldDB" id="A0A5C6EDP6"/>
<dbReference type="InterPro" id="IPR029479">
    <property type="entry name" value="Nitroreductase"/>
</dbReference>
<evidence type="ECO:0000313" key="4">
    <source>
        <dbReference type="EMBL" id="TWU46554.1"/>
    </source>
</evidence>
<dbReference type="GO" id="GO:0016491">
    <property type="term" value="F:oxidoreductase activity"/>
    <property type="evidence" value="ECO:0007669"/>
    <property type="project" value="UniProtKB-KW"/>
</dbReference>
<dbReference type="PANTHER" id="PTHR43673">
    <property type="entry name" value="NAD(P)H NITROREDUCTASE YDGI-RELATED"/>
    <property type="match status" value="1"/>
</dbReference>
<dbReference type="RefSeq" id="WP_246151949.1">
    <property type="nucleotide sequence ID" value="NZ_SJPX01000006.1"/>
</dbReference>
<proteinExistence type="inferred from homology"/>
<dbReference type="SUPFAM" id="SSF55469">
    <property type="entry name" value="FMN-dependent nitroreductase-like"/>
    <property type="match status" value="1"/>
</dbReference>
<organism evidence="4 5">
    <name type="scientific">Rubripirellula reticaptiva</name>
    <dbReference type="NCBI Taxonomy" id="2528013"/>
    <lineage>
        <taxon>Bacteria</taxon>
        <taxon>Pseudomonadati</taxon>
        <taxon>Planctomycetota</taxon>
        <taxon>Planctomycetia</taxon>
        <taxon>Pirellulales</taxon>
        <taxon>Pirellulaceae</taxon>
        <taxon>Rubripirellula</taxon>
    </lineage>
</organism>
<comment type="caution">
    <text evidence="4">The sequence shown here is derived from an EMBL/GenBank/DDBJ whole genome shotgun (WGS) entry which is preliminary data.</text>
</comment>
<feature type="domain" description="Nitroreductase" evidence="3">
    <location>
        <begin position="1"/>
        <end position="43"/>
    </location>
</feature>
<evidence type="ECO:0000256" key="2">
    <source>
        <dbReference type="ARBA" id="ARBA00023002"/>
    </source>
</evidence>
<protein>
    <submittedName>
        <fullName evidence="4">Nitroreductase family protein</fullName>
    </submittedName>
</protein>
<dbReference type="EMBL" id="SJPX01000006">
    <property type="protein sequence ID" value="TWU46554.1"/>
    <property type="molecule type" value="Genomic_DNA"/>
</dbReference>
<evidence type="ECO:0000259" key="3">
    <source>
        <dbReference type="Pfam" id="PF00881"/>
    </source>
</evidence>
<dbReference type="Gene3D" id="3.40.109.10">
    <property type="entry name" value="NADH Oxidase"/>
    <property type="match status" value="1"/>
</dbReference>
<reference evidence="4 5" key="1">
    <citation type="submission" date="2019-02" db="EMBL/GenBank/DDBJ databases">
        <title>Deep-cultivation of Planctomycetes and their phenomic and genomic characterization uncovers novel biology.</title>
        <authorList>
            <person name="Wiegand S."/>
            <person name="Jogler M."/>
            <person name="Boedeker C."/>
            <person name="Pinto D."/>
            <person name="Vollmers J."/>
            <person name="Rivas-Marin E."/>
            <person name="Kohn T."/>
            <person name="Peeters S.H."/>
            <person name="Heuer A."/>
            <person name="Rast P."/>
            <person name="Oberbeckmann S."/>
            <person name="Bunk B."/>
            <person name="Jeske O."/>
            <person name="Meyerdierks A."/>
            <person name="Storesund J.E."/>
            <person name="Kallscheuer N."/>
            <person name="Luecker S."/>
            <person name="Lage O.M."/>
            <person name="Pohl T."/>
            <person name="Merkel B.J."/>
            <person name="Hornburger P."/>
            <person name="Mueller R.-W."/>
            <person name="Bruemmer F."/>
            <person name="Labrenz M."/>
            <person name="Spormann A.M."/>
            <person name="Op Den Camp H."/>
            <person name="Overmann J."/>
            <person name="Amann R."/>
            <person name="Jetten M.S.M."/>
            <person name="Mascher T."/>
            <person name="Medema M.H."/>
            <person name="Devos D.P."/>
            <person name="Kaster A.-K."/>
            <person name="Ovreas L."/>
            <person name="Rohde M."/>
            <person name="Galperin M.Y."/>
            <person name="Jogler C."/>
        </authorList>
    </citation>
    <scope>NUCLEOTIDE SEQUENCE [LARGE SCALE GENOMIC DNA]</scope>
    <source>
        <strain evidence="4 5">Poly59</strain>
    </source>
</reference>
<dbReference type="PANTHER" id="PTHR43673:SF12">
    <property type="entry name" value="PROTEIN DRGA"/>
    <property type="match status" value="1"/>
</dbReference>
<comment type="similarity">
    <text evidence="1">Belongs to the nitroreductase family.</text>
</comment>
<name>A0A5C6EDP6_9BACT</name>
<keyword evidence="5" id="KW-1185">Reference proteome</keyword>
<accession>A0A5C6EDP6</accession>
<sequence length="66" mass="7145">MMLAAQGMDYQSCPMIGFDIEEVAKLINLPDDHVMGPLVAIGKGTKEAWPKPGQLPLGKVIGRYGF</sequence>
<dbReference type="InterPro" id="IPR000415">
    <property type="entry name" value="Nitroreductase-like"/>
</dbReference>
<keyword evidence="2" id="KW-0560">Oxidoreductase</keyword>
<evidence type="ECO:0000256" key="1">
    <source>
        <dbReference type="ARBA" id="ARBA00007118"/>
    </source>
</evidence>
<gene>
    <name evidence="4" type="ORF">Poly59_55270</name>
</gene>
<dbReference type="Proteomes" id="UP000317977">
    <property type="component" value="Unassembled WGS sequence"/>
</dbReference>
<dbReference type="Pfam" id="PF00881">
    <property type="entry name" value="Nitroreductase"/>
    <property type="match status" value="1"/>
</dbReference>
<evidence type="ECO:0000313" key="5">
    <source>
        <dbReference type="Proteomes" id="UP000317977"/>
    </source>
</evidence>